<dbReference type="HAMAP" id="MF_00321">
    <property type="entry name" value="GTPase_EngB"/>
    <property type="match status" value="1"/>
</dbReference>
<evidence type="ECO:0000256" key="3">
    <source>
        <dbReference type="ARBA" id="ARBA00022618"/>
    </source>
</evidence>
<dbReference type="NCBIfam" id="TIGR00231">
    <property type="entry name" value="small_GTP"/>
    <property type="match status" value="1"/>
</dbReference>
<dbReference type="CDD" id="cd01876">
    <property type="entry name" value="YihA_EngB"/>
    <property type="match status" value="1"/>
</dbReference>
<keyword evidence="6" id="KW-0460">Magnesium</keyword>
<dbReference type="PANTHER" id="PTHR11649">
    <property type="entry name" value="MSS1/TRME-RELATED GTP-BINDING PROTEIN"/>
    <property type="match status" value="1"/>
</dbReference>
<keyword evidence="7" id="KW-0342">GTP-binding</keyword>
<sequence>MLSLIKKIGECPINSIYKNNINITQSTFKQQVNHYASASKEYANEARKKELRYHSILKPSYIRFTSEQLLKKKKNSPDYKKKTIKEYLEESPNFIEDLNTIRSPESLIKGPLPIKTPKIEKTLKNEPIFTDETSTETDRYFEKKLQKLMIEQGKENISEVRIPMELVETTLGIKEETTTKKDIQFANMFFNKVASLDTMAIKSVDFPKKTFPQVAFLGKSNVGKSTLLNSILHRDLAYVSKNAGCTKTINFYQLWEKLYLVDLPGYGFAKVSKKKSTVWGNAMSEYLLTSPNLFKVFLLIDSRSQVHKNDIEAMSLLDQHKVAFQIVLTKIDKTTPSMLRVIYNTLKAEIQKTTCCLPTIIQTSAVDSKGIDDIRTTILNVTGMDRETFEKAAANSPLMIKKREKENRKKVKNQKKKELKNSVLEQWKIANNVT</sequence>
<dbReference type="Proteomes" id="UP001344447">
    <property type="component" value="Unassembled WGS sequence"/>
</dbReference>
<evidence type="ECO:0000256" key="7">
    <source>
        <dbReference type="ARBA" id="ARBA00023134"/>
    </source>
</evidence>
<gene>
    <name evidence="11" type="ORF">RB653_007320</name>
</gene>
<keyword evidence="9" id="KW-0131">Cell cycle</keyword>
<evidence type="ECO:0000256" key="5">
    <source>
        <dbReference type="ARBA" id="ARBA00022741"/>
    </source>
</evidence>
<dbReference type="Gene3D" id="3.40.50.300">
    <property type="entry name" value="P-loop containing nucleotide triphosphate hydrolases"/>
    <property type="match status" value="1"/>
</dbReference>
<comment type="cofactor">
    <cofactor evidence="1">
        <name>Mg(2+)</name>
        <dbReference type="ChEBI" id="CHEBI:18420"/>
    </cofactor>
</comment>
<evidence type="ECO:0000256" key="1">
    <source>
        <dbReference type="ARBA" id="ARBA00001946"/>
    </source>
</evidence>
<dbReference type="InterPro" id="IPR006073">
    <property type="entry name" value="GTP-bd"/>
</dbReference>
<name>A0AAN7TNK6_9MYCE</name>
<protein>
    <recommendedName>
        <fullName evidence="10">EngB-type G domain-containing protein</fullName>
    </recommendedName>
</protein>
<dbReference type="PANTHER" id="PTHR11649:SF13">
    <property type="entry name" value="ENGB-TYPE G DOMAIN-CONTAINING PROTEIN"/>
    <property type="match status" value="1"/>
</dbReference>
<proteinExistence type="inferred from homology"/>
<dbReference type="GO" id="GO:0046872">
    <property type="term" value="F:metal ion binding"/>
    <property type="evidence" value="ECO:0007669"/>
    <property type="project" value="UniProtKB-KW"/>
</dbReference>
<comment type="similarity">
    <text evidence="2">Belongs to the TRAFAC class TrmE-Era-EngA-EngB-Septin-like GTPase superfamily. EngB GTPase family.</text>
</comment>
<dbReference type="AlphaFoldDB" id="A0AAN7TNK6"/>
<keyword evidence="12" id="KW-1185">Reference proteome</keyword>
<keyword evidence="8" id="KW-0717">Septation</keyword>
<keyword evidence="4" id="KW-0479">Metal-binding</keyword>
<reference evidence="11 12" key="1">
    <citation type="submission" date="2023-11" db="EMBL/GenBank/DDBJ databases">
        <title>Dfirmibasis_genome.</title>
        <authorList>
            <person name="Edelbroek B."/>
            <person name="Kjellin J."/>
            <person name="Jerlstrom-Hultqvist J."/>
            <person name="Soderbom F."/>
        </authorList>
    </citation>
    <scope>NUCLEOTIDE SEQUENCE [LARGE SCALE GENOMIC DNA]</scope>
    <source>
        <strain evidence="11 12">TNS-C-14</strain>
    </source>
</reference>
<dbReference type="InterPro" id="IPR019987">
    <property type="entry name" value="GTP-bd_ribosome_bio_YsxC"/>
</dbReference>
<evidence type="ECO:0000256" key="2">
    <source>
        <dbReference type="ARBA" id="ARBA00009638"/>
    </source>
</evidence>
<evidence type="ECO:0000256" key="9">
    <source>
        <dbReference type="ARBA" id="ARBA00023306"/>
    </source>
</evidence>
<evidence type="ECO:0000256" key="8">
    <source>
        <dbReference type="ARBA" id="ARBA00023210"/>
    </source>
</evidence>
<accession>A0AAN7TNK6</accession>
<dbReference type="InterPro" id="IPR005225">
    <property type="entry name" value="Small_GTP-bd"/>
</dbReference>
<keyword evidence="5" id="KW-0547">Nucleotide-binding</keyword>
<organism evidence="11 12">
    <name type="scientific">Dictyostelium firmibasis</name>
    <dbReference type="NCBI Taxonomy" id="79012"/>
    <lineage>
        <taxon>Eukaryota</taxon>
        <taxon>Amoebozoa</taxon>
        <taxon>Evosea</taxon>
        <taxon>Eumycetozoa</taxon>
        <taxon>Dictyostelia</taxon>
        <taxon>Dictyosteliales</taxon>
        <taxon>Dictyosteliaceae</taxon>
        <taxon>Dictyostelium</taxon>
    </lineage>
</organism>
<dbReference type="InterPro" id="IPR027417">
    <property type="entry name" value="P-loop_NTPase"/>
</dbReference>
<dbReference type="EMBL" id="JAVFKY010000005">
    <property type="protein sequence ID" value="KAK5576179.1"/>
    <property type="molecule type" value="Genomic_DNA"/>
</dbReference>
<feature type="domain" description="EngB-type G" evidence="10">
    <location>
        <begin position="210"/>
        <end position="384"/>
    </location>
</feature>
<evidence type="ECO:0000259" key="10">
    <source>
        <dbReference type="PROSITE" id="PS51706"/>
    </source>
</evidence>
<evidence type="ECO:0000256" key="4">
    <source>
        <dbReference type="ARBA" id="ARBA00022723"/>
    </source>
</evidence>
<dbReference type="InterPro" id="IPR030393">
    <property type="entry name" value="G_ENGB_dom"/>
</dbReference>
<keyword evidence="3" id="KW-0132">Cell division</keyword>
<evidence type="ECO:0000313" key="11">
    <source>
        <dbReference type="EMBL" id="KAK5576179.1"/>
    </source>
</evidence>
<dbReference type="GO" id="GO:0005525">
    <property type="term" value="F:GTP binding"/>
    <property type="evidence" value="ECO:0007669"/>
    <property type="project" value="UniProtKB-KW"/>
</dbReference>
<comment type="caution">
    <text evidence="11">The sequence shown here is derived from an EMBL/GenBank/DDBJ whole genome shotgun (WGS) entry which is preliminary data.</text>
</comment>
<dbReference type="Pfam" id="PF01926">
    <property type="entry name" value="MMR_HSR1"/>
    <property type="match status" value="1"/>
</dbReference>
<dbReference type="SUPFAM" id="SSF52540">
    <property type="entry name" value="P-loop containing nucleoside triphosphate hydrolases"/>
    <property type="match status" value="1"/>
</dbReference>
<dbReference type="GO" id="GO:0051301">
    <property type="term" value="P:cell division"/>
    <property type="evidence" value="ECO:0007669"/>
    <property type="project" value="UniProtKB-KW"/>
</dbReference>
<evidence type="ECO:0000256" key="6">
    <source>
        <dbReference type="ARBA" id="ARBA00022842"/>
    </source>
</evidence>
<evidence type="ECO:0000313" key="12">
    <source>
        <dbReference type="Proteomes" id="UP001344447"/>
    </source>
</evidence>
<dbReference type="NCBIfam" id="TIGR03598">
    <property type="entry name" value="GTPase_YsxC"/>
    <property type="match status" value="1"/>
</dbReference>
<dbReference type="PROSITE" id="PS51706">
    <property type="entry name" value="G_ENGB"/>
    <property type="match status" value="1"/>
</dbReference>